<evidence type="ECO:0000256" key="13">
    <source>
        <dbReference type="ARBA" id="ARBA00022840"/>
    </source>
</evidence>
<evidence type="ECO:0000256" key="8">
    <source>
        <dbReference type="ARBA" id="ARBA00022679"/>
    </source>
</evidence>
<evidence type="ECO:0000259" key="28">
    <source>
        <dbReference type="PROSITE" id="PS51590"/>
    </source>
</evidence>
<comment type="catalytic activity">
    <reaction evidence="20">
        <text>a 5'-end (5'-triphosphoguanosine)-(2'-O-methyladenylyl)-adenylyl-cytidylyl-adenosine in mRNA + S-adenosyl-L-methionine = a 5'-end (N(7)-methyl 5'-triphosphoguanosine)-(2'-O-methyladenylyl)-adenylyl-cytidylyl-adenosine in mRNA + S-adenosyl-L-homocysteine</text>
        <dbReference type="Rhea" id="RHEA:65440"/>
        <dbReference type="Rhea" id="RHEA-COMP:16798"/>
        <dbReference type="Rhea" id="RHEA-COMP:16801"/>
        <dbReference type="ChEBI" id="CHEBI:57856"/>
        <dbReference type="ChEBI" id="CHEBI:59789"/>
        <dbReference type="ChEBI" id="CHEBI:156482"/>
        <dbReference type="ChEBI" id="CHEBI:156483"/>
    </reaction>
</comment>
<evidence type="ECO:0000256" key="17">
    <source>
        <dbReference type="ARBA" id="ARBA00023200"/>
    </source>
</evidence>
<protein>
    <recommendedName>
        <fullName evidence="23">Replicase</fullName>
        <ecNumber evidence="21">2.1.1.375</ecNumber>
        <ecNumber evidence="3">2.7.7.48</ecNumber>
        <ecNumber evidence="4">2.7.7.88</ecNumber>
    </recommendedName>
    <alternativeName>
        <fullName evidence="22">Transcriptase</fullName>
    </alternativeName>
</protein>
<feature type="domain" description="RdRp catalytic" evidence="27">
    <location>
        <begin position="563"/>
        <end position="748"/>
    </location>
</feature>
<evidence type="ECO:0000256" key="19">
    <source>
        <dbReference type="ARBA" id="ARBA00024494"/>
    </source>
</evidence>
<keyword evidence="10" id="KW-0548">Nucleotidyltransferase</keyword>
<dbReference type="EC" id="2.7.7.48" evidence="3"/>
<dbReference type="GO" id="GO:0004482">
    <property type="term" value="F:mRNA 5'-cap (guanine-N7-)-methyltransferase activity"/>
    <property type="evidence" value="ECO:0007669"/>
    <property type="project" value="InterPro"/>
</dbReference>
<keyword evidence="7" id="KW-0507">mRNA processing</keyword>
<dbReference type="GO" id="GO:0005524">
    <property type="term" value="F:ATP binding"/>
    <property type="evidence" value="ECO:0007669"/>
    <property type="project" value="UniProtKB-KW"/>
</dbReference>
<dbReference type="PROSITE" id="PS50526">
    <property type="entry name" value="RDRP_SSRNA_NEG_NONSEG"/>
    <property type="match status" value="1"/>
</dbReference>
<feature type="domain" description="Mononegavirus-type SAM-dependent 2'-O-MTase" evidence="28">
    <location>
        <begin position="1658"/>
        <end position="1848"/>
    </location>
</feature>
<dbReference type="RefSeq" id="YP_009177021.1">
    <property type="nucleotide sequence ID" value="NC_028237.2"/>
</dbReference>
<evidence type="ECO:0000259" key="27">
    <source>
        <dbReference type="PROSITE" id="PS50526"/>
    </source>
</evidence>
<evidence type="ECO:0000256" key="3">
    <source>
        <dbReference type="ARBA" id="ARBA00012494"/>
    </source>
</evidence>
<comment type="catalytic activity">
    <reaction evidence="24">
        <text>a 5'-end (5'-triphosphoguanosine)-adenylyl-adenylyl-cytidylyl-adenosine in mRNA + S-adenosyl-L-methionine = a 5'-end (5'-triphosphoguanosine)-(2'-O-methyladenylyl)-adenylyl-cytidylyl-adenosine in mRNA + S-adenosyl-L-homocysteine + H(+)</text>
        <dbReference type="Rhea" id="RHEA:65380"/>
        <dbReference type="Rhea" id="RHEA-COMP:16797"/>
        <dbReference type="Rhea" id="RHEA-COMP:16801"/>
        <dbReference type="ChEBI" id="CHEBI:15378"/>
        <dbReference type="ChEBI" id="CHEBI:57856"/>
        <dbReference type="ChEBI" id="CHEBI:59789"/>
        <dbReference type="ChEBI" id="CHEBI:156482"/>
        <dbReference type="ChEBI" id="CHEBI:156484"/>
    </reaction>
</comment>
<dbReference type="InterPro" id="IPR014023">
    <property type="entry name" value="Mononeg_RNA_pol_cat"/>
</dbReference>
<evidence type="ECO:0000256" key="22">
    <source>
        <dbReference type="ARBA" id="ARBA00030436"/>
    </source>
</evidence>
<evidence type="ECO:0000313" key="30">
    <source>
        <dbReference type="Proteomes" id="UP000156919"/>
    </source>
</evidence>
<dbReference type="PROSITE" id="PS51590">
    <property type="entry name" value="SAM_MT_MNV_L"/>
    <property type="match status" value="1"/>
</dbReference>
<evidence type="ECO:0000256" key="18">
    <source>
        <dbReference type="ARBA" id="ARBA00023268"/>
    </source>
</evidence>
<name>A0A0F6QEW5_9RHAB</name>
<keyword evidence="30" id="KW-1185">Reference proteome</keyword>
<dbReference type="EC" id="2.7.7.88" evidence="4"/>
<dbReference type="GO" id="GO:0016787">
    <property type="term" value="F:hydrolase activity"/>
    <property type="evidence" value="ECO:0007669"/>
    <property type="project" value="UniProtKB-KW"/>
</dbReference>
<keyword evidence="15" id="KW-0693">Viral RNA replication</keyword>
<evidence type="ECO:0000256" key="6">
    <source>
        <dbReference type="ARBA" id="ARBA00022603"/>
    </source>
</evidence>
<comment type="catalytic activity">
    <reaction evidence="25">
        <text>a 5'-end (5'-triphosphoguanosine)-adenylyl-adenylyl-cytidylyl-adenosine in mRNA + 2 S-adenosyl-L-methionine = a 5'-end (N(7)-methyl 5'-triphosphoguanosine)-(2'-O-methyladenylyl)-adenylyl-cytidylyl-adenosine in mRNA + 2 S-adenosyl-L-homocysteine + H(+)</text>
        <dbReference type="Rhea" id="RHEA:65376"/>
        <dbReference type="Rhea" id="RHEA-COMP:16797"/>
        <dbReference type="Rhea" id="RHEA-COMP:16798"/>
        <dbReference type="ChEBI" id="CHEBI:15378"/>
        <dbReference type="ChEBI" id="CHEBI:57856"/>
        <dbReference type="ChEBI" id="CHEBI:59789"/>
        <dbReference type="ChEBI" id="CHEBI:156483"/>
        <dbReference type="ChEBI" id="CHEBI:156484"/>
        <dbReference type="EC" id="2.1.1.375"/>
    </reaction>
</comment>
<sequence>MDFLVFNDDEHQAKVNKAPLPDYHLRNPIKPLLWLHDDSRLTSRSRVDKAYLKKLGMGRIELGSHIDLYLTENMKFDTESTLPLEDAIADLIVRLKIDVDVMGKSRGVSVDSIAEAVVSAPKHLWGGMRFWGRVLSIMNARSSKRPLPPGHSEVDGVVRVRNGALHVTVLNTGILINRDRSKYLLYDGDWVRLAADVYTQRYLYITGAYVGLHINPSQYPSIANVESVIRWGDNVLSELGNEGFKVLKTYEALVIGVIQLKGEAGVVNPARFLNNTLQDLFDDSPTYHRHATEVVKILQDISNLHELTQLYGLHRIWGHPMVNSAKGMEKVMMIGQKEIIKDDRLAADAGRMFKLLFCKEYKAKHGQFPPIREYPSRLVTELLEGEGSAVYLGRHSLEDWGRVKFQQCFQLPETFNLSMIVADKSISPTLSELRTLIKTKRTVMSQDKRRGVKRWLEDTTLDPKVFLEQVNRGEFPDDHKVIGLTPKERELNPTPRMFALMSHLLRVYVVLTEQLISDHILKYFPQITMTDSLLDLTKKMFSTVKHQSVQNKKRGKDKTWASKVICMSLDFEKWNGHMRKSMTSGVFTALGDLFGMSELYNQTYDIFGECYYYLADGTYVPGIEGDKLKVENPSSFTGHKGGMEGLRQKGWTLFTVCGLEVILSQHDCTYKIMGMGDNQVLQITLYTNKVDNAGLPTDEGLREIKLSMNDIFHKLIETFTDAGLPLKPLETWMSEDLYVYGKVPVWRGVPLPMDLKKIMRMFPFSNADVMTLENALSTVSGNALSATQASACIWTPYVMCILMNSLCIKDFMTYHPLLGEGLMSGMTGQEGWTLRTASGERYDFSAAGLTLPGIRSVSLCMQMIPRTLTGYNGVNILEMMMRGFPDNLSRDVSYIMSVIKSAAAPHWLAEILRRWVKPIYMPSINYATLVQDVTAVNLLSPRSPSSGIKQVVTTYMSSGASIKNEEFKDLMLTKDKLHEEFLSELLCTGDDLHIRLIHDIFDATIYGYVDGILSKVVKTNTIQRLAMSQSSKDIFDVIESDEKTYFKFFRWRCAQEGDTLRSDCPTEMCREMRQEGWKKNLRGITIPHPHSFMKETLCDHIIGCDCSDGYMSIHLPDGQMPNDVWLNSIGGSPPYLGSMTKEKVVVGAGGKVYSSEPLIRRPINMLRSINWFVPPESNTANIIRMLVASVSDIDPEPYAGVSEGAAGAEVHRYKDSSTSHGALTSSSYLLSTRYHISSDHFYRYCRGSDNTDLHFQALYCYLVERTNLEIVKAIRNQDPIKRFKHYKQCCYTCVKPVQDDFIDIPDDRVLTAVPSRKSNKYLFVKSEKIRILEDRSPLSRLNAIAMETQEYDAMSPRMKRLWLQDIIADKIVSDIMGQSSEDTSMEASLLDVKSFERTMYLKLDPRYIIDCVMGGLSLCAEWRWLESTGHQKDCTGGEISRSIISIVRGASSMSMIGLGMFFCWEDSAARFANTYPEIVTPISNPLTIETCCSAVKTSIISLALKKRWSLPDRISIIADDEKSSMWVMKKLLYQFRIKQDKCLDCRRLISKMTSTDIKRMRTLQCRQSHKPFDRAANTPWRSSYVTIERLRKDCDSTDIQSSKAVKGHMKKMKANFCTALITKGDIIMRPEVATPPADDPLPSFPEDFHRFSEYHLMNIDTVPTRTKSKCTVLLNPYLDDIKGRDVFVVGDGLGSSGVVVALMGAKKVITSTILDPERAIPHTYVHNISPISLKFDLNDVLDTKTMINKMNNIMDKGWTDSWKGTTLDCRALVSDIEIFRREDRAMRSRALRQLLSLKEWSFAVIKDYIYTCSELAERIQIIMTSSPSSWRLITTKLRSANYPECWWVLRNSHVIEDKLGLSIETGKLNRVWNNYLEVMTQEVELDEMTEREEIELRSLHGPEVLSSMLSHVRNWLSLPIVGLLYPNGGNFTRIYLYMKKYKQPAWVKTQRVDSALKLYDKDYYRLRDILLCLALGLCESDQDVVTELKRTENWYLNWVEKETGVWDCELTRSTTSEGMRADIEDYLPYVRIMMIKDQLCKYNICDTIKFRPSSRGDQDIHFSISKTSYMKPSKLIKDKRMFGTD</sequence>
<dbReference type="InterPro" id="IPR026890">
    <property type="entry name" value="Mononeg_mRNAcap"/>
</dbReference>
<dbReference type="KEGG" id="vg:26122689"/>
<proteinExistence type="predicted"/>
<evidence type="ECO:0000256" key="11">
    <source>
        <dbReference type="ARBA" id="ARBA00022741"/>
    </source>
</evidence>
<comment type="catalytic activity">
    <reaction evidence="26">
        <text>GTP + H2O = GDP + phosphate + H(+)</text>
        <dbReference type="Rhea" id="RHEA:19669"/>
        <dbReference type="ChEBI" id="CHEBI:15377"/>
        <dbReference type="ChEBI" id="CHEBI:15378"/>
        <dbReference type="ChEBI" id="CHEBI:37565"/>
        <dbReference type="ChEBI" id="CHEBI:43474"/>
        <dbReference type="ChEBI" id="CHEBI:58189"/>
    </reaction>
</comment>
<evidence type="ECO:0000256" key="21">
    <source>
        <dbReference type="ARBA" id="ARBA00026099"/>
    </source>
</evidence>
<dbReference type="EC" id="2.1.1.375" evidence="21"/>
<evidence type="ECO:0000256" key="10">
    <source>
        <dbReference type="ARBA" id="ARBA00022695"/>
    </source>
</evidence>
<evidence type="ECO:0000256" key="20">
    <source>
        <dbReference type="ARBA" id="ARBA00024499"/>
    </source>
</evidence>
<evidence type="ECO:0000256" key="25">
    <source>
        <dbReference type="ARBA" id="ARBA00047370"/>
    </source>
</evidence>
<keyword evidence="11" id="KW-0547">Nucleotide-binding</keyword>
<keyword evidence="14" id="KW-0946">Virion</keyword>
<comment type="catalytic activity">
    <reaction evidence="19">
        <text>a 5'-end triphospho-adenylyl-adenylyl-cytidylyl-adenosine in mRNA + GDP + H(+) = a 5'-end (5'-triphosphoguanosine)-adenylyl-adenylyl-cytidylyl-adenosine in mRNA + diphosphate</text>
        <dbReference type="Rhea" id="RHEA:65436"/>
        <dbReference type="Rhea" id="RHEA-COMP:16797"/>
        <dbReference type="Rhea" id="RHEA-COMP:16799"/>
        <dbReference type="ChEBI" id="CHEBI:15378"/>
        <dbReference type="ChEBI" id="CHEBI:33019"/>
        <dbReference type="ChEBI" id="CHEBI:58189"/>
        <dbReference type="ChEBI" id="CHEBI:156484"/>
        <dbReference type="ChEBI" id="CHEBI:156503"/>
        <dbReference type="EC" id="2.7.7.88"/>
    </reaction>
</comment>
<keyword evidence="5" id="KW-0696">RNA-directed RNA polymerase</keyword>
<keyword evidence="13" id="KW-0067">ATP-binding</keyword>
<keyword evidence="16" id="KW-0506">mRNA capping</keyword>
<keyword evidence="6" id="KW-0489">Methyltransferase</keyword>
<evidence type="ECO:0000256" key="26">
    <source>
        <dbReference type="ARBA" id="ARBA00048548"/>
    </source>
</evidence>
<evidence type="ECO:0000256" key="2">
    <source>
        <dbReference type="ARBA" id="ARBA00004328"/>
    </source>
</evidence>
<evidence type="ECO:0000256" key="9">
    <source>
        <dbReference type="ARBA" id="ARBA00022691"/>
    </source>
</evidence>
<evidence type="ECO:0000256" key="15">
    <source>
        <dbReference type="ARBA" id="ARBA00022953"/>
    </source>
</evidence>
<evidence type="ECO:0000256" key="24">
    <source>
        <dbReference type="ARBA" id="ARBA00047332"/>
    </source>
</evidence>
<dbReference type="Proteomes" id="UP000156919">
    <property type="component" value="Segment"/>
</dbReference>
<accession>A0A0F6QEW5</accession>
<keyword evidence="12" id="KW-0378">Hydrolase</keyword>
<dbReference type="GO" id="GO:0030430">
    <property type="term" value="C:host cell cytoplasm"/>
    <property type="evidence" value="ECO:0007669"/>
    <property type="project" value="UniProtKB-SubCell"/>
</dbReference>
<evidence type="ECO:0000256" key="14">
    <source>
        <dbReference type="ARBA" id="ARBA00022844"/>
    </source>
</evidence>
<evidence type="ECO:0000256" key="7">
    <source>
        <dbReference type="ARBA" id="ARBA00022664"/>
    </source>
</evidence>
<keyword evidence="18" id="KW-0511">Multifunctional enzyme</keyword>
<dbReference type="InterPro" id="IPR025786">
    <property type="entry name" value="Mononega_L_MeTrfase"/>
</dbReference>
<evidence type="ECO:0000256" key="23">
    <source>
        <dbReference type="ARBA" id="ARBA00031012"/>
    </source>
</evidence>
<keyword evidence="9" id="KW-0949">S-adenosyl-L-methionine</keyword>
<organism evidence="29 30">
    <name type="scientific">Alfalfa dwarf virus</name>
    <dbReference type="NCBI Taxonomy" id="998864"/>
    <lineage>
        <taxon>Viruses</taxon>
        <taxon>Riboviria</taxon>
        <taxon>Orthornavirae</taxon>
        <taxon>Negarnaviricota</taxon>
        <taxon>Haploviricotina</taxon>
        <taxon>Monjiviricetes</taxon>
        <taxon>Mononegavirales</taxon>
        <taxon>Rhabdoviridae</taxon>
        <taxon>Betarhabdovirinae</taxon>
        <taxon>Alphacytorhabdovirus</taxon>
        <taxon>Alphacytorhabdovirus alphamedicagonis</taxon>
        <taxon>Cytorhabdovirus medicagonis</taxon>
    </lineage>
</organism>
<reference evidence="29 30" key="1">
    <citation type="journal article" date="2015" name="Virology">
        <title>Complete genome sequence and integrated protein localization and interaction map for alfalfa dwarf virus, which combines properties of both cytoplasmic and nuclear plant rhabdoviruses.</title>
        <authorList>
            <person name="Bejerman N."/>
            <person name="Giolitti F."/>
            <person name="de Breuil S."/>
            <person name="Trucco V."/>
            <person name="Nome C."/>
            <person name="Lenardon S."/>
            <person name="Dietzgen R.G."/>
        </authorList>
    </citation>
    <scope>NUCLEOTIDE SEQUENCE [LARGE SCALE GENOMIC DNA]</scope>
    <source>
        <strain evidence="29">Manfredi</strain>
    </source>
</reference>
<dbReference type="EMBL" id="KP205452">
    <property type="protein sequence ID" value="AKD44217.1"/>
    <property type="molecule type" value="Viral_cRNA"/>
</dbReference>
<evidence type="ECO:0000256" key="12">
    <source>
        <dbReference type="ARBA" id="ARBA00022801"/>
    </source>
</evidence>
<dbReference type="Pfam" id="PF00946">
    <property type="entry name" value="Mononeg_RNA_pol"/>
    <property type="match status" value="1"/>
</dbReference>
<keyword evidence="17" id="KW-1035">Host cytoplasm</keyword>
<dbReference type="GO" id="GO:0044423">
    <property type="term" value="C:virion component"/>
    <property type="evidence" value="ECO:0007669"/>
    <property type="project" value="UniProtKB-KW"/>
</dbReference>
<evidence type="ECO:0000256" key="5">
    <source>
        <dbReference type="ARBA" id="ARBA00022484"/>
    </source>
</evidence>
<keyword evidence="8" id="KW-0808">Transferase</keyword>
<comment type="subcellular location">
    <subcellularLocation>
        <location evidence="1">Host cytoplasm</location>
    </subcellularLocation>
    <subcellularLocation>
        <location evidence="2">Virion</location>
    </subcellularLocation>
</comment>
<evidence type="ECO:0000313" key="29">
    <source>
        <dbReference type="EMBL" id="AKD44217.1"/>
    </source>
</evidence>
<evidence type="ECO:0000256" key="4">
    <source>
        <dbReference type="ARBA" id="ARBA00012582"/>
    </source>
</evidence>
<dbReference type="GO" id="GO:0003968">
    <property type="term" value="F:RNA-directed RNA polymerase activity"/>
    <property type="evidence" value="ECO:0007669"/>
    <property type="project" value="UniProtKB-KW"/>
</dbReference>
<evidence type="ECO:0000256" key="1">
    <source>
        <dbReference type="ARBA" id="ARBA00004192"/>
    </source>
</evidence>
<dbReference type="Pfam" id="PF14318">
    <property type="entry name" value="Mononeg_mRNAcap"/>
    <property type="match status" value="1"/>
</dbReference>
<dbReference type="GeneID" id="26122689"/>
<evidence type="ECO:0000256" key="16">
    <source>
        <dbReference type="ARBA" id="ARBA00023042"/>
    </source>
</evidence>